<evidence type="ECO:0000313" key="1">
    <source>
        <dbReference type="EMBL" id="MFM0642089.1"/>
    </source>
</evidence>
<keyword evidence="2" id="KW-1185">Reference proteome</keyword>
<dbReference type="Proteomes" id="UP001629432">
    <property type="component" value="Unassembled WGS sequence"/>
</dbReference>
<comment type="caution">
    <text evidence="1">The sequence shown here is derived from an EMBL/GenBank/DDBJ whole genome shotgun (WGS) entry which is preliminary data.</text>
</comment>
<reference evidence="1 2" key="1">
    <citation type="journal article" date="2024" name="Chem. Sci.">
        <title>Discovery of megapolipeptins by genome mining of a Burkholderiales bacteria collection.</title>
        <authorList>
            <person name="Paulo B.S."/>
            <person name="Recchia M.J.J."/>
            <person name="Lee S."/>
            <person name="Fergusson C.H."/>
            <person name="Romanowski S.B."/>
            <person name="Hernandez A."/>
            <person name="Krull N."/>
            <person name="Liu D.Y."/>
            <person name="Cavanagh H."/>
            <person name="Bos A."/>
            <person name="Gray C.A."/>
            <person name="Murphy B.T."/>
            <person name="Linington R.G."/>
            <person name="Eustaquio A.S."/>
        </authorList>
    </citation>
    <scope>NUCLEOTIDE SEQUENCE [LARGE SCALE GENOMIC DNA]</scope>
    <source>
        <strain evidence="1 2">RL17-338-BIC-A</strain>
    </source>
</reference>
<feature type="non-terminal residue" evidence="1">
    <location>
        <position position="1"/>
    </location>
</feature>
<dbReference type="RefSeq" id="WP_408340690.1">
    <property type="nucleotide sequence ID" value="NZ_JAQQCF010000057.1"/>
</dbReference>
<proteinExistence type="predicted"/>
<organism evidence="1 2">
    <name type="scientific">Paraburkholderia metrosideri</name>
    <dbReference type="NCBI Taxonomy" id="580937"/>
    <lineage>
        <taxon>Bacteria</taxon>
        <taxon>Pseudomonadati</taxon>
        <taxon>Pseudomonadota</taxon>
        <taxon>Betaproteobacteria</taxon>
        <taxon>Burkholderiales</taxon>
        <taxon>Burkholderiaceae</taxon>
        <taxon>Paraburkholderia</taxon>
    </lineage>
</organism>
<sequence length="63" mass="6838">KAVILSASHYALAGKVHQETWAPLGYGESHRFCLGEIPIKRECENTAIGFKKCVSARAAPPEV</sequence>
<name>A0ABW9E4W5_9BURK</name>
<protein>
    <submittedName>
        <fullName evidence="1">Uncharacterized protein</fullName>
    </submittedName>
</protein>
<evidence type="ECO:0000313" key="2">
    <source>
        <dbReference type="Proteomes" id="UP001629432"/>
    </source>
</evidence>
<gene>
    <name evidence="1" type="ORF">PQQ63_35985</name>
</gene>
<accession>A0ABW9E4W5</accession>
<dbReference type="EMBL" id="JAQQCF010000057">
    <property type="protein sequence ID" value="MFM0642089.1"/>
    <property type="molecule type" value="Genomic_DNA"/>
</dbReference>